<evidence type="ECO:0000256" key="3">
    <source>
        <dbReference type="ARBA" id="ARBA00012744"/>
    </source>
</evidence>
<dbReference type="InterPro" id="IPR017853">
    <property type="entry name" value="GH"/>
</dbReference>
<dbReference type="GO" id="GO:0009251">
    <property type="term" value="P:glucan catabolic process"/>
    <property type="evidence" value="ECO:0007669"/>
    <property type="project" value="TreeGrafter"/>
</dbReference>
<dbReference type="InterPro" id="IPR036962">
    <property type="entry name" value="Glyco_hydro_3_N_sf"/>
</dbReference>
<gene>
    <name evidence="8" type="ORF">C1H46_030581</name>
</gene>
<keyword evidence="9" id="KW-1185">Reference proteome</keyword>
<name>A0A540LBN9_MALBA</name>
<feature type="domain" description="Glycoside hydrolase family 3 N-terminal" evidence="7">
    <location>
        <begin position="83"/>
        <end position="242"/>
    </location>
</feature>
<evidence type="ECO:0000256" key="5">
    <source>
        <dbReference type="ARBA" id="ARBA00022801"/>
    </source>
</evidence>
<keyword evidence="5" id="KW-0378">Hydrolase</keyword>
<protein>
    <recommendedName>
        <fullName evidence="3">beta-glucosidase</fullName>
        <ecNumber evidence="3">3.2.1.21</ecNumber>
    </recommendedName>
</protein>
<keyword evidence="4" id="KW-0732">Signal</keyword>
<reference evidence="8 9" key="1">
    <citation type="journal article" date="2019" name="G3 (Bethesda)">
        <title>Sequencing of a Wild Apple (Malus baccata) Genome Unravels the Differences Between Cultivated and Wild Apple Species Regarding Disease Resistance and Cold Tolerance.</title>
        <authorList>
            <person name="Chen X."/>
        </authorList>
    </citation>
    <scope>NUCLEOTIDE SEQUENCE [LARGE SCALE GENOMIC DNA]</scope>
    <source>
        <strain evidence="9">cv. Shandingzi</strain>
        <tissue evidence="8">Leaves</tissue>
    </source>
</reference>
<dbReference type="Proteomes" id="UP000315295">
    <property type="component" value="Unassembled WGS sequence"/>
</dbReference>
<organism evidence="8 9">
    <name type="scientific">Malus baccata</name>
    <name type="common">Siberian crab apple</name>
    <name type="synonym">Pyrus baccata</name>
    <dbReference type="NCBI Taxonomy" id="106549"/>
    <lineage>
        <taxon>Eukaryota</taxon>
        <taxon>Viridiplantae</taxon>
        <taxon>Streptophyta</taxon>
        <taxon>Embryophyta</taxon>
        <taxon>Tracheophyta</taxon>
        <taxon>Spermatophyta</taxon>
        <taxon>Magnoliopsida</taxon>
        <taxon>eudicotyledons</taxon>
        <taxon>Gunneridae</taxon>
        <taxon>Pentapetalae</taxon>
        <taxon>rosids</taxon>
        <taxon>fabids</taxon>
        <taxon>Rosales</taxon>
        <taxon>Rosaceae</taxon>
        <taxon>Amygdaloideae</taxon>
        <taxon>Maleae</taxon>
        <taxon>Malus</taxon>
    </lineage>
</organism>
<dbReference type="SUPFAM" id="SSF51445">
    <property type="entry name" value="(Trans)glycosidases"/>
    <property type="match status" value="1"/>
</dbReference>
<dbReference type="EC" id="3.2.1.21" evidence="3"/>
<dbReference type="PRINTS" id="PR00133">
    <property type="entry name" value="GLHYDRLASE3"/>
</dbReference>
<evidence type="ECO:0000256" key="6">
    <source>
        <dbReference type="ARBA" id="ARBA00023295"/>
    </source>
</evidence>
<evidence type="ECO:0000256" key="4">
    <source>
        <dbReference type="ARBA" id="ARBA00022729"/>
    </source>
</evidence>
<dbReference type="PANTHER" id="PTHR30620:SF16">
    <property type="entry name" value="LYSOSOMAL BETA GLUCOSIDASE"/>
    <property type="match status" value="1"/>
</dbReference>
<proteinExistence type="inferred from homology"/>
<evidence type="ECO:0000259" key="7">
    <source>
        <dbReference type="Pfam" id="PF00933"/>
    </source>
</evidence>
<dbReference type="InterPro" id="IPR001764">
    <property type="entry name" value="Glyco_hydro_3_N"/>
</dbReference>
<evidence type="ECO:0000256" key="2">
    <source>
        <dbReference type="ARBA" id="ARBA00005336"/>
    </source>
</evidence>
<comment type="similarity">
    <text evidence="2">Belongs to the glycosyl hydrolase 3 family.</text>
</comment>
<dbReference type="InterPro" id="IPR051915">
    <property type="entry name" value="Cellulose_Degrad_GH3"/>
</dbReference>
<comment type="caution">
    <text evidence="8">The sequence shown here is derived from an EMBL/GenBank/DDBJ whole genome shotgun (WGS) entry which is preliminary data.</text>
</comment>
<evidence type="ECO:0000313" key="8">
    <source>
        <dbReference type="EMBL" id="TQD83881.1"/>
    </source>
</evidence>
<dbReference type="Pfam" id="PF00933">
    <property type="entry name" value="Glyco_hydro_3"/>
    <property type="match status" value="1"/>
</dbReference>
<dbReference type="PANTHER" id="PTHR30620">
    <property type="entry name" value="PERIPLASMIC BETA-GLUCOSIDASE-RELATED"/>
    <property type="match status" value="1"/>
</dbReference>
<keyword evidence="6" id="KW-0326">Glycosidase</keyword>
<dbReference type="STRING" id="106549.A0A540LBN9"/>
<dbReference type="GO" id="GO:0008422">
    <property type="term" value="F:beta-glucosidase activity"/>
    <property type="evidence" value="ECO:0007669"/>
    <property type="project" value="UniProtKB-EC"/>
</dbReference>
<dbReference type="Gene3D" id="3.20.20.300">
    <property type="entry name" value="Glycoside hydrolase, family 3, N-terminal domain"/>
    <property type="match status" value="1"/>
</dbReference>
<dbReference type="EMBL" id="VIEB01000662">
    <property type="protein sequence ID" value="TQD83881.1"/>
    <property type="molecule type" value="Genomic_DNA"/>
</dbReference>
<evidence type="ECO:0000313" key="9">
    <source>
        <dbReference type="Proteomes" id="UP000315295"/>
    </source>
</evidence>
<accession>A0A540LBN9</accession>
<dbReference type="AlphaFoldDB" id="A0A540LBN9"/>
<comment type="catalytic activity">
    <reaction evidence="1">
        <text>Hydrolysis of terminal, non-reducing beta-D-glucosyl residues with release of beta-D-glucose.</text>
        <dbReference type="EC" id="3.2.1.21"/>
    </reaction>
</comment>
<sequence>MFRRFLHKRPLSGNFQKPAIWSLPMGENLMEKLKVMAISQDQIRLDGLAPPEPEQESLPVEKSGLTTEETKKLLRVAQLEAVKSKLREVQKSWIERTVATHDVMTKYFIGNVLSGSGSVPAPKASAKTWINLVNGLQKGSISTRLRIPIIYEIDVVHGHNNVDNATIFPHNVGLGVTKDPNLVKRIGEANALEVRATRIPYVFAPCITVCRDLRWGRCYESYSEDHKIVQAMTEIIPGLQGDMPPTTQKGAPYGLLIQWESKTNLRTVPPVGTKVVVDSYANNENESESSKRTLHDCTLNSNDEGFGNFVEHNYTTNFSRFISSTFGNMTLSQALDEIVCDSLPGH</sequence>
<evidence type="ECO:0000256" key="1">
    <source>
        <dbReference type="ARBA" id="ARBA00000448"/>
    </source>
</evidence>